<dbReference type="InterPro" id="IPR037214">
    <property type="entry name" value="TROVE_dom_sf"/>
</dbReference>
<keyword evidence="4" id="KW-1185">Reference proteome</keyword>
<gene>
    <name evidence="3" type="ORF">DFJ69_4042</name>
</gene>
<dbReference type="SUPFAM" id="SSF140864">
    <property type="entry name" value="TROVE domain-like"/>
    <property type="match status" value="1"/>
</dbReference>
<feature type="region of interest" description="Disordered" evidence="1">
    <location>
        <begin position="18"/>
        <end position="44"/>
    </location>
</feature>
<dbReference type="InterPro" id="IPR008858">
    <property type="entry name" value="TROVE_dom"/>
</dbReference>
<dbReference type="AlphaFoldDB" id="A0A3D9SRJ4"/>
<feature type="domain" description="TROVE" evidence="2">
    <location>
        <begin position="36"/>
        <end position="379"/>
    </location>
</feature>
<accession>A0A3D9SRJ4</accession>
<reference evidence="3 4" key="1">
    <citation type="submission" date="2018-08" db="EMBL/GenBank/DDBJ databases">
        <title>Sequencing the genomes of 1000 actinobacteria strains.</title>
        <authorList>
            <person name="Klenk H.-P."/>
        </authorList>
    </citation>
    <scope>NUCLEOTIDE SEQUENCE [LARGE SCALE GENOMIC DNA]</scope>
    <source>
        <strain evidence="3 4">DSM 43927</strain>
    </source>
</reference>
<evidence type="ECO:0000259" key="2">
    <source>
        <dbReference type="PROSITE" id="PS50988"/>
    </source>
</evidence>
<dbReference type="GO" id="GO:0003723">
    <property type="term" value="F:RNA binding"/>
    <property type="evidence" value="ECO:0007669"/>
    <property type="project" value="InterPro"/>
</dbReference>
<feature type="region of interest" description="Disordered" evidence="1">
    <location>
        <begin position="233"/>
        <end position="289"/>
    </location>
</feature>
<comment type="caution">
    <text evidence="3">The sequence shown here is derived from an EMBL/GenBank/DDBJ whole genome shotgun (WGS) entry which is preliminary data.</text>
</comment>
<dbReference type="PROSITE" id="PS50988">
    <property type="entry name" value="TROVE"/>
    <property type="match status" value="1"/>
</dbReference>
<dbReference type="Proteomes" id="UP000256661">
    <property type="component" value="Unassembled WGS sequence"/>
</dbReference>
<evidence type="ECO:0000313" key="3">
    <source>
        <dbReference type="EMBL" id="REE98552.1"/>
    </source>
</evidence>
<evidence type="ECO:0000256" key="1">
    <source>
        <dbReference type="SAM" id="MobiDB-lite"/>
    </source>
</evidence>
<dbReference type="OrthoDB" id="208855at2"/>
<proteinExistence type="predicted"/>
<dbReference type="RefSeq" id="WP_147312375.1">
    <property type="nucleotide sequence ID" value="NZ_QTTT01000001.1"/>
</dbReference>
<protein>
    <recommendedName>
        <fullName evidence="2">TROVE domain-containing protein</fullName>
    </recommendedName>
</protein>
<evidence type="ECO:0000313" key="4">
    <source>
        <dbReference type="Proteomes" id="UP000256661"/>
    </source>
</evidence>
<dbReference type="EMBL" id="QTTT01000001">
    <property type="protein sequence ID" value="REE98552.1"/>
    <property type="molecule type" value="Genomic_DNA"/>
</dbReference>
<feature type="compositionally biased region" description="Pro residues" evidence="1">
    <location>
        <begin position="21"/>
        <end position="38"/>
    </location>
</feature>
<sequence length="524" mass="57638">MCRPRFALGRVEWSALRGGRSPPPYTRPPPLLLGPRPPAGAAGRREAGPIEELFRTALSNVGFRDALFRWPGRSAERYAELVHEATRKDPEWTACFLRWLRTATPMRYPALVGAAAFVRERLDAGAAGMSRQVVASVLRRADDPGHLLAHWVAVHGRPVPKPLKRGIADAVTLLYDDRALLMYDTGAHHLALPRFAGVRAEDVPHPFRFGDVIAMTHPNPRDRHQAAVFAHALNRRRTTGRTERIPPPPSPHTRRDAAEGDEPSAIDRERLTPSPRRSTVSAHAPQRRRTVAAEWERLLPSMSLPDVVARLRHFDRAGISFESAMGVAARLSDADEVRASGLSPLRLVAAGRSVARRRWAPFLEGAAAYALDRLPTIPGRTLILIDHGADADAVFGLTLAQRCEAPDVITGEGEPFEVLRGESPLHGLIRWRSADLPYDRSLGYGAVGGAFAGHDRVVIIDGHVPEAFDAGVPDGVPVYAWQTRHLWRAVESRDPLRPRLHGLCDAAFSVIPLLEGARHGGWPF</sequence>
<organism evidence="3 4">
    <name type="scientific">Thermomonospora umbrina</name>
    <dbReference type="NCBI Taxonomy" id="111806"/>
    <lineage>
        <taxon>Bacteria</taxon>
        <taxon>Bacillati</taxon>
        <taxon>Actinomycetota</taxon>
        <taxon>Actinomycetes</taxon>
        <taxon>Streptosporangiales</taxon>
        <taxon>Thermomonosporaceae</taxon>
        <taxon>Thermomonospora</taxon>
    </lineage>
</organism>
<name>A0A3D9SRJ4_9ACTN</name>